<feature type="domain" description="FBD" evidence="1">
    <location>
        <begin position="111"/>
        <end position="183"/>
    </location>
</feature>
<feature type="non-terminal residue" evidence="2">
    <location>
        <position position="1"/>
    </location>
</feature>
<evidence type="ECO:0000313" key="2">
    <source>
        <dbReference type="EMBL" id="MCH85544.1"/>
    </source>
</evidence>
<name>A0A392MH28_9FABA</name>
<accession>A0A392MH28</accession>
<sequence length="188" mass="21880">YLDIFSPRESKFVNPLLDLLRDNYDDTYEYGLAHIRLHRSTSKWPLRTPDLNYREFCNLHYLKFILPCFNSNVLLNVLQKCHKLQLLIIQSNKEGPSPSRTWEPQSTIVPKCLKSHLNHIHIEGYQGFEDELAFAEYILRNGLVLKTMLIFVDTSMDLTNKHRSLERLTHIPKGSVTCQLKLDAAVSP</sequence>
<dbReference type="InterPro" id="IPR006566">
    <property type="entry name" value="FBD"/>
</dbReference>
<dbReference type="EMBL" id="LXQA010008720">
    <property type="protein sequence ID" value="MCH85544.1"/>
    <property type="molecule type" value="Genomic_DNA"/>
</dbReference>
<dbReference type="PANTHER" id="PTHR31900">
    <property type="entry name" value="F-BOX/RNI SUPERFAMILY PROTEIN-RELATED"/>
    <property type="match status" value="1"/>
</dbReference>
<dbReference type="SMART" id="SM00579">
    <property type="entry name" value="FBD"/>
    <property type="match status" value="1"/>
</dbReference>
<dbReference type="Pfam" id="PF08387">
    <property type="entry name" value="FBD"/>
    <property type="match status" value="1"/>
</dbReference>
<evidence type="ECO:0000313" key="3">
    <source>
        <dbReference type="Proteomes" id="UP000265520"/>
    </source>
</evidence>
<comment type="caution">
    <text evidence="2">The sequence shown here is derived from an EMBL/GenBank/DDBJ whole genome shotgun (WGS) entry which is preliminary data.</text>
</comment>
<evidence type="ECO:0000259" key="1">
    <source>
        <dbReference type="SMART" id="SM00579"/>
    </source>
</evidence>
<dbReference type="InterPro" id="IPR050232">
    <property type="entry name" value="FBL13/AtMIF1-like"/>
</dbReference>
<keyword evidence="3" id="KW-1185">Reference proteome</keyword>
<reference evidence="2 3" key="1">
    <citation type="journal article" date="2018" name="Front. Plant Sci.">
        <title>Red Clover (Trifolium pratense) and Zigzag Clover (T. medium) - A Picture of Genomic Similarities and Differences.</title>
        <authorList>
            <person name="Dluhosova J."/>
            <person name="Istvanek J."/>
            <person name="Nedelnik J."/>
            <person name="Repkova J."/>
        </authorList>
    </citation>
    <scope>NUCLEOTIDE SEQUENCE [LARGE SCALE GENOMIC DNA]</scope>
    <source>
        <strain evidence="3">cv. 10/8</strain>
        <tissue evidence="2">Leaf</tissue>
    </source>
</reference>
<organism evidence="2 3">
    <name type="scientific">Trifolium medium</name>
    <dbReference type="NCBI Taxonomy" id="97028"/>
    <lineage>
        <taxon>Eukaryota</taxon>
        <taxon>Viridiplantae</taxon>
        <taxon>Streptophyta</taxon>
        <taxon>Embryophyta</taxon>
        <taxon>Tracheophyta</taxon>
        <taxon>Spermatophyta</taxon>
        <taxon>Magnoliopsida</taxon>
        <taxon>eudicotyledons</taxon>
        <taxon>Gunneridae</taxon>
        <taxon>Pentapetalae</taxon>
        <taxon>rosids</taxon>
        <taxon>fabids</taxon>
        <taxon>Fabales</taxon>
        <taxon>Fabaceae</taxon>
        <taxon>Papilionoideae</taxon>
        <taxon>50 kb inversion clade</taxon>
        <taxon>NPAAA clade</taxon>
        <taxon>Hologalegina</taxon>
        <taxon>IRL clade</taxon>
        <taxon>Trifolieae</taxon>
        <taxon>Trifolium</taxon>
    </lineage>
</organism>
<dbReference type="PANTHER" id="PTHR31900:SF34">
    <property type="entry name" value="EMB|CAB62440.1-RELATED"/>
    <property type="match status" value="1"/>
</dbReference>
<dbReference type="AlphaFoldDB" id="A0A392MH28"/>
<gene>
    <name evidence="2" type="ORF">A2U01_0006391</name>
</gene>
<dbReference type="Proteomes" id="UP000265520">
    <property type="component" value="Unassembled WGS sequence"/>
</dbReference>
<proteinExistence type="predicted"/>
<protein>
    <submittedName>
        <fullName evidence="2">F-box/RNI/FBD-like domain protein</fullName>
    </submittedName>
</protein>